<evidence type="ECO:0000256" key="10">
    <source>
        <dbReference type="PIRSR" id="PIRSR602481-1"/>
    </source>
</evidence>
<dbReference type="GO" id="GO:0005737">
    <property type="term" value="C:cytoplasm"/>
    <property type="evidence" value="ECO:0007669"/>
    <property type="project" value="UniProtKB-SubCell"/>
</dbReference>
<dbReference type="Gene3D" id="3.30.1490.190">
    <property type="match status" value="1"/>
</dbReference>
<evidence type="ECO:0000256" key="7">
    <source>
        <dbReference type="ARBA" id="ARBA00023015"/>
    </source>
</evidence>
<feature type="binding site" evidence="10">
    <location>
        <position position="95"/>
    </location>
    <ligand>
        <name>Zn(2+)</name>
        <dbReference type="ChEBI" id="CHEBI:29105"/>
    </ligand>
</feature>
<dbReference type="GO" id="GO:1900376">
    <property type="term" value="P:regulation of secondary metabolite biosynthetic process"/>
    <property type="evidence" value="ECO:0007669"/>
    <property type="project" value="TreeGrafter"/>
</dbReference>
<keyword evidence="4" id="KW-0678">Repressor</keyword>
<evidence type="ECO:0000256" key="8">
    <source>
        <dbReference type="ARBA" id="ARBA00023125"/>
    </source>
</evidence>
<dbReference type="FunFam" id="1.10.10.10:FF:000007">
    <property type="entry name" value="Ferric uptake regulation protein"/>
    <property type="match status" value="1"/>
</dbReference>
<protein>
    <submittedName>
        <fullName evidence="11">Ferric uptake regulator, Fur family</fullName>
    </submittedName>
</protein>
<evidence type="ECO:0000256" key="6">
    <source>
        <dbReference type="ARBA" id="ARBA00022833"/>
    </source>
</evidence>
<evidence type="ECO:0000256" key="2">
    <source>
        <dbReference type="ARBA" id="ARBA00007957"/>
    </source>
</evidence>
<dbReference type="Pfam" id="PF01475">
    <property type="entry name" value="FUR"/>
    <property type="match status" value="1"/>
</dbReference>
<dbReference type="STRING" id="1128398.Curi_c24340"/>
<dbReference type="OrthoDB" id="8659436at2"/>
<keyword evidence="8" id="KW-0238">DNA-binding</keyword>
<keyword evidence="5 10" id="KW-0479">Metal-binding</keyword>
<evidence type="ECO:0000256" key="5">
    <source>
        <dbReference type="ARBA" id="ARBA00022723"/>
    </source>
</evidence>
<dbReference type="GO" id="GO:0003700">
    <property type="term" value="F:DNA-binding transcription factor activity"/>
    <property type="evidence" value="ECO:0007669"/>
    <property type="project" value="InterPro"/>
</dbReference>
<evidence type="ECO:0000256" key="4">
    <source>
        <dbReference type="ARBA" id="ARBA00022491"/>
    </source>
</evidence>
<comment type="similarity">
    <text evidence="2">Belongs to the Fur family.</text>
</comment>
<dbReference type="GO" id="GO:0008270">
    <property type="term" value="F:zinc ion binding"/>
    <property type="evidence" value="ECO:0007669"/>
    <property type="project" value="TreeGrafter"/>
</dbReference>
<feature type="binding site" evidence="10">
    <location>
        <position position="98"/>
    </location>
    <ligand>
        <name>Zn(2+)</name>
        <dbReference type="ChEBI" id="CHEBI:29105"/>
    </ligand>
</feature>
<dbReference type="PANTHER" id="PTHR33202">
    <property type="entry name" value="ZINC UPTAKE REGULATION PROTEIN"/>
    <property type="match status" value="1"/>
</dbReference>
<keyword evidence="7" id="KW-0805">Transcription regulation</keyword>
<reference evidence="11 12" key="1">
    <citation type="journal article" date="2012" name="PLoS ONE">
        <title>The purine-utilizing bacterium Clostridium acidurici 9a: a genome-guided metabolic reconsideration.</title>
        <authorList>
            <person name="Hartwich K."/>
            <person name="Poehlein A."/>
            <person name="Daniel R."/>
        </authorList>
    </citation>
    <scope>NUCLEOTIDE SEQUENCE [LARGE SCALE GENOMIC DNA]</scope>
    <source>
        <strain evidence="12">ATCC 7906 / DSM 604 / BCRC 14475 / CIP 104303 / KCTC 5404 / NCIMB 10678 / 9a</strain>
    </source>
</reference>
<dbReference type="GO" id="GO:0045892">
    <property type="term" value="P:negative regulation of DNA-templated transcription"/>
    <property type="evidence" value="ECO:0007669"/>
    <property type="project" value="TreeGrafter"/>
</dbReference>
<organism evidence="11 12">
    <name type="scientific">Gottschalkia acidurici (strain ATCC 7906 / DSM 604 / BCRC 14475 / CIP 104303 / KCTC 5404 / NCIMB 10678 / 9a)</name>
    <name type="common">Clostridium acidurici</name>
    <dbReference type="NCBI Taxonomy" id="1128398"/>
    <lineage>
        <taxon>Bacteria</taxon>
        <taxon>Bacillati</taxon>
        <taxon>Bacillota</taxon>
        <taxon>Tissierellia</taxon>
        <taxon>Tissierellales</taxon>
        <taxon>Gottschalkiaceae</taxon>
        <taxon>Gottschalkia</taxon>
    </lineage>
</organism>
<dbReference type="SUPFAM" id="SSF46785">
    <property type="entry name" value="Winged helix' DNA-binding domain"/>
    <property type="match status" value="1"/>
</dbReference>
<evidence type="ECO:0000256" key="3">
    <source>
        <dbReference type="ARBA" id="ARBA00022490"/>
    </source>
</evidence>
<gene>
    <name evidence="11" type="ordered locus">Curi_c24340</name>
</gene>
<dbReference type="InterPro" id="IPR043135">
    <property type="entry name" value="Fur_C"/>
</dbReference>
<keyword evidence="12" id="KW-1185">Reference proteome</keyword>
<dbReference type="Gene3D" id="1.10.10.10">
    <property type="entry name" value="Winged helix-like DNA-binding domain superfamily/Winged helix DNA-binding domain"/>
    <property type="match status" value="1"/>
</dbReference>
<dbReference type="PANTHER" id="PTHR33202:SF8">
    <property type="entry name" value="PEROXIDE-RESPONSIVE REPRESSOR PERR"/>
    <property type="match status" value="1"/>
</dbReference>
<dbReference type="InterPro" id="IPR036390">
    <property type="entry name" value="WH_DNA-bd_sf"/>
</dbReference>
<accession>K0B1U5</accession>
<dbReference type="KEGG" id="cad:Curi_c24340"/>
<dbReference type="EMBL" id="CP003326">
    <property type="protein sequence ID" value="AFS79429.1"/>
    <property type="molecule type" value="Genomic_DNA"/>
</dbReference>
<dbReference type="InterPro" id="IPR036388">
    <property type="entry name" value="WH-like_DNA-bd_sf"/>
</dbReference>
<dbReference type="AlphaFoldDB" id="K0B1U5"/>
<feature type="binding site" evidence="10">
    <location>
        <position position="135"/>
    </location>
    <ligand>
        <name>Zn(2+)</name>
        <dbReference type="ChEBI" id="CHEBI:29105"/>
    </ligand>
</feature>
<comment type="subcellular location">
    <subcellularLocation>
        <location evidence="1">Cytoplasm</location>
    </subcellularLocation>
</comment>
<feature type="binding site" evidence="10">
    <location>
        <position position="132"/>
    </location>
    <ligand>
        <name>Zn(2+)</name>
        <dbReference type="ChEBI" id="CHEBI:29105"/>
    </ligand>
</feature>
<evidence type="ECO:0000313" key="12">
    <source>
        <dbReference type="Proteomes" id="UP000006094"/>
    </source>
</evidence>
<keyword evidence="3" id="KW-0963">Cytoplasm</keyword>
<dbReference type="RefSeq" id="WP_014968563.1">
    <property type="nucleotide sequence ID" value="NC_018664.1"/>
</dbReference>
<dbReference type="eggNOG" id="COG0735">
    <property type="taxonomic scope" value="Bacteria"/>
</dbReference>
<name>K0B1U5_GOTA9</name>
<evidence type="ECO:0000256" key="9">
    <source>
        <dbReference type="ARBA" id="ARBA00023163"/>
    </source>
</evidence>
<dbReference type="CDD" id="cd07153">
    <property type="entry name" value="Fur_like"/>
    <property type="match status" value="1"/>
</dbReference>
<keyword evidence="9" id="KW-0804">Transcription</keyword>
<evidence type="ECO:0000313" key="11">
    <source>
        <dbReference type="EMBL" id="AFS79429.1"/>
    </source>
</evidence>
<dbReference type="Proteomes" id="UP000006094">
    <property type="component" value="Chromosome"/>
</dbReference>
<dbReference type="GO" id="GO:0000976">
    <property type="term" value="F:transcription cis-regulatory region binding"/>
    <property type="evidence" value="ECO:0007669"/>
    <property type="project" value="TreeGrafter"/>
</dbReference>
<evidence type="ECO:0000256" key="1">
    <source>
        <dbReference type="ARBA" id="ARBA00004496"/>
    </source>
</evidence>
<comment type="cofactor">
    <cofactor evidence="10">
        <name>Zn(2+)</name>
        <dbReference type="ChEBI" id="CHEBI:29105"/>
    </cofactor>
    <text evidence="10">Binds 1 zinc ion per subunit.</text>
</comment>
<sequence>MDYSLENIKNHLVENNIKPSYPRIKILEYLVKNKNHPTVDKIYTELVKEIPTLSKTTVYNTLNSLIEKDVARVITIEEGETRYDADVTTHGHFKCTNCGEIYDFKLDEDSVNIKGLEDFKVNEKNFYYFGCCEKCLKYN</sequence>
<dbReference type="InterPro" id="IPR002481">
    <property type="entry name" value="FUR"/>
</dbReference>
<proteinExistence type="inferred from homology"/>
<keyword evidence="6 10" id="KW-0862">Zinc</keyword>
<dbReference type="HOGENOM" id="CLU_096072_4_2_9"/>